<dbReference type="GO" id="GO:0003700">
    <property type="term" value="F:DNA-binding transcription factor activity"/>
    <property type="evidence" value="ECO:0007669"/>
    <property type="project" value="InterPro"/>
</dbReference>
<gene>
    <name evidence="3" type="ORF">LI90_2999</name>
</gene>
<feature type="region of interest" description="Disordered" evidence="1">
    <location>
        <begin position="151"/>
        <end position="172"/>
    </location>
</feature>
<accession>A0A132MVX5</accession>
<dbReference type="Pfam" id="PF12802">
    <property type="entry name" value="MarR_2"/>
    <property type="match status" value="1"/>
</dbReference>
<reference evidence="4" key="1">
    <citation type="submission" date="2015-04" db="EMBL/GenBank/DDBJ databases">
        <title>Physiological reanalysis, assessment of diazotrophy, and genome sequences of multiple isolates of Streptomyces thermoautotrophicus.</title>
        <authorList>
            <person name="MacKellar D.C."/>
            <person name="Lieber L."/>
            <person name="Norman J."/>
            <person name="Bolger A."/>
            <person name="Tobin C."/>
            <person name="Murray J.W."/>
            <person name="Chang R."/>
            <person name="Ford T."/>
            <person name="Nguyen P.Q."/>
            <person name="Woodward J."/>
            <person name="Permingeat H."/>
            <person name="Joshi N.S."/>
            <person name="Silver P.A."/>
            <person name="Usadel B."/>
            <person name="Rutherford A.W."/>
            <person name="Friesen M."/>
            <person name="Prell J."/>
        </authorList>
    </citation>
    <scope>NUCLEOTIDE SEQUENCE [LARGE SCALE GENOMIC DNA]</scope>
    <source>
        <strain evidence="4">H1</strain>
    </source>
</reference>
<evidence type="ECO:0000313" key="4">
    <source>
        <dbReference type="Proteomes" id="UP000070188"/>
    </source>
</evidence>
<evidence type="ECO:0000259" key="2">
    <source>
        <dbReference type="Pfam" id="PF12802"/>
    </source>
</evidence>
<feature type="compositionally biased region" description="Basic and acidic residues" evidence="1">
    <location>
        <begin position="160"/>
        <end position="172"/>
    </location>
</feature>
<dbReference type="PANTHER" id="PTHR33164">
    <property type="entry name" value="TRANSCRIPTIONAL REGULATOR, MARR FAMILY"/>
    <property type="match status" value="1"/>
</dbReference>
<dbReference type="GO" id="GO:0006950">
    <property type="term" value="P:response to stress"/>
    <property type="evidence" value="ECO:0007669"/>
    <property type="project" value="TreeGrafter"/>
</dbReference>
<dbReference type="RefSeq" id="WP_066888751.1">
    <property type="nucleotide sequence ID" value="NZ_JYIJ01000018.1"/>
</dbReference>
<evidence type="ECO:0000256" key="1">
    <source>
        <dbReference type="SAM" id="MobiDB-lite"/>
    </source>
</evidence>
<dbReference type="AlphaFoldDB" id="A0A132MVX5"/>
<organism evidence="3 4">
    <name type="scientific">Carbonactinospora thermoautotrophica</name>
    <dbReference type="NCBI Taxonomy" id="1469144"/>
    <lineage>
        <taxon>Bacteria</taxon>
        <taxon>Bacillati</taxon>
        <taxon>Actinomycetota</taxon>
        <taxon>Actinomycetes</taxon>
        <taxon>Kitasatosporales</taxon>
        <taxon>Carbonactinosporaceae</taxon>
        <taxon>Carbonactinospora</taxon>
    </lineage>
</organism>
<dbReference type="SUPFAM" id="SSF46785">
    <property type="entry name" value="Winged helix' DNA-binding domain"/>
    <property type="match status" value="1"/>
</dbReference>
<dbReference type="InterPro" id="IPR039422">
    <property type="entry name" value="MarR/SlyA-like"/>
</dbReference>
<dbReference type="OrthoDB" id="4557196at2"/>
<dbReference type="PANTHER" id="PTHR33164:SF43">
    <property type="entry name" value="HTH-TYPE TRANSCRIPTIONAL REPRESSOR YETL"/>
    <property type="match status" value="1"/>
</dbReference>
<dbReference type="EMBL" id="LAXD01000001">
    <property type="protein sequence ID" value="KWX01964.1"/>
    <property type="molecule type" value="Genomic_DNA"/>
</dbReference>
<evidence type="ECO:0000313" key="3">
    <source>
        <dbReference type="EMBL" id="KWX01964.1"/>
    </source>
</evidence>
<dbReference type="PATRIC" id="fig|1469144.10.peg.3233"/>
<name>A0A132MVX5_9ACTN</name>
<keyword evidence="4" id="KW-1185">Reference proteome</keyword>
<sequence length="172" mass="19161">MNARELLLLGRKLVDIAMSELRDTTDPRLSSGEVAVVADVLQHPDSTIGEITARTGFAQSRVSTAVARLRALGALETVPDPADRRRTLVRPPDQVRAVIAERVQRPVDDALRRLLRDQPAEQATQLLDALDGLYQALVVGHEEPETVPVLLPYRPYGQPEDTHRTRPERQRP</sequence>
<comment type="caution">
    <text evidence="3">The sequence shown here is derived from an EMBL/GenBank/DDBJ whole genome shotgun (WGS) entry which is preliminary data.</text>
</comment>
<dbReference type="Gene3D" id="1.10.10.10">
    <property type="entry name" value="Winged helix-like DNA-binding domain superfamily/Winged helix DNA-binding domain"/>
    <property type="match status" value="1"/>
</dbReference>
<proteinExistence type="predicted"/>
<feature type="domain" description="HTH marR-type" evidence="2">
    <location>
        <begin position="41"/>
        <end position="86"/>
    </location>
</feature>
<dbReference type="Proteomes" id="UP000070188">
    <property type="component" value="Unassembled WGS sequence"/>
</dbReference>
<dbReference type="InterPro" id="IPR036388">
    <property type="entry name" value="WH-like_DNA-bd_sf"/>
</dbReference>
<dbReference type="InterPro" id="IPR000835">
    <property type="entry name" value="HTH_MarR-typ"/>
</dbReference>
<protein>
    <submittedName>
        <fullName evidence="3">Putative MarR family transcriptional regulator</fullName>
    </submittedName>
</protein>
<dbReference type="InterPro" id="IPR036390">
    <property type="entry name" value="WH_DNA-bd_sf"/>
</dbReference>